<feature type="region of interest" description="Disordered" evidence="1">
    <location>
        <begin position="205"/>
        <end position="232"/>
    </location>
</feature>
<evidence type="ECO:0000313" key="2">
    <source>
        <dbReference type="EMBL" id="KAL2794462.1"/>
    </source>
</evidence>
<dbReference type="EMBL" id="JBFTWV010000044">
    <property type="protein sequence ID" value="KAL2794462.1"/>
    <property type="molecule type" value="Genomic_DNA"/>
</dbReference>
<organism evidence="2 3">
    <name type="scientific">Aspergillus keveii</name>
    <dbReference type="NCBI Taxonomy" id="714993"/>
    <lineage>
        <taxon>Eukaryota</taxon>
        <taxon>Fungi</taxon>
        <taxon>Dikarya</taxon>
        <taxon>Ascomycota</taxon>
        <taxon>Pezizomycotina</taxon>
        <taxon>Eurotiomycetes</taxon>
        <taxon>Eurotiomycetidae</taxon>
        <taxon>Eurotiales</taxon>
        <taxon>Aspergillaceae</taxon>
        <taxon>Aspergillus</taxon>
        <taxon>Aspergillus subgen. Nidulantes</taxon>
    </lineage>
</organism>
<keyword evidence="3" id="KW-1185">Reference proteome</keyword>
<evidence type="ECO:0000313" key="3">
    <source>
        <dbReference type="Proteomes" id="UP001610563"/>
    </source>
</evidence>
<protein>
    <submittedName>
        <fullName evidence="2">Glycolipid-binding-domain-containing protein</fullName>
    </submittedName>
</protein>
<dbReference type="InterPro" id="IPR009467">
    <property type="entry name" value="Glycolipid-bd_prot_put"/>
</dbReference>
<dbReference type="SUPFAM" id="SSF159275">
    <property type="entry name" value="PA1994-like"/>
    <property type="match status" value="1"/>
</dbReference>
<sequence>MADLEQLGRLSWSPLFGGGKGFEKARVTFFKGCIIAKGKIVSKGNDEKTGYLIKYRILLDYEWRKHNVKIYNSWTGEALKELYTDGLGKWFDGDGKEIPNLDNCRDVDIPESTLMKTFPIRRMNLREWERYKTRSASGHVTTSTIEVDVQKHLYSCYDDDWWLFRYEGLTSGFTTDFFTDEEGFVNKIIRGWSFTALYHHVKRDKARPSEHPKIPPRTKGGSAMSLDSDKSEYSDCEIDNLLEDDSDNDVFLDDDFEYDEIGGD</sequence>
<dbReference type="Pfam" id="PF06475">
    <property type="entry name" value="Glycolipid_bind"/>
    <property type="match status" value="1"/>
</dbReference>
<comment type="caution">
    <text evidence="2">The sequence shown here is derived from an EMBL/GenBank/DDBJ whole genome shotgun (WGS) entry which is preliminary data.</text>
</comment>
<reference evidence="2 3" key="1">
    <citation type="submission" date="2024-07" db="EMBL/GenBank/DDBJ databases">
        <title>Section-level genome sequencing and comparative genomics of Aspergillus sections Usti and Cavernicolus.</title>
        <authorList>
            <consortium name="Lawrence Berkeley National Laboratory"/>
            <person name="Nybo J.L."/>
            <person name="Vesth T.C."/>
            <person name="Theobald S."/>
            <person name="Frisvad J.C."/>
            <person name="Larsen T.O."/>
            <person name="Kjaerboelling I."/>
            <person name="Rothschild-Mancinelli K."/>
            <person name="Lyhne E.K."/>
            <person name="Kogle M.E."/>
            <person name="Barry K."/>
            <person name="Clum A."/>
            <person name="Na H."/>
            <person name="Ledsgaard L."/>
            <person name="Lin J."/>
            <person name="Lipzen A."/>
            <person name="Kuo A."/>
            <person name="Riley R."/>
            <person name="Mondo S."/>
            <person name="Labutti K."/>
            <person name="Haridas S."/>
            <person name="Pangalinan J."/>
            <person name="Salamov A.A."/>
            <person name="Simmons B.A."/>
            <person name="Magnuson J.K."/>
            <person name="Chen J."/>
            <person name="Drula E."/>
            <person name="Henrissat B."/>
            <person name="Wiebenga A."/>
            <person name="Lubbers R.J."/>
            <person name="Gomes A.C."/>
            <person name="Makela M.R."/>
            <person name="Stajich J."/>
            <person name="Grigoriev I.V."/>
            <person name="Mortensen U.H."/>
            <person name="De Vries R.P."/>
            <person name="Baker S.E."/>
            <person name="Andersen M.R."/>
        </authorList>
    </citation>
    <scope>NUCLEOTIDE SEQUENCE [LARGE SCALE GENOMIC DNA]</scope>
    <source>
        <strain evidence="2 3">CBS 209.92</strain>
    </source>
</reference>
<proteinExistence type="predicted"/>
<name>A0ABR4G602_9EURO</name>
<accession>A0ABR4G602</accession>
<dbReference type="Proteomes" id="UP001610563">
    <property type="component" value="Unassembled WGS sequence"/>
</dbReference>
<gene>
    <name evidence="2" type="ORF">BJX66DRAFT_193863</name>
</gene>
<evidence type="ECO:0000256" key="1">
    <source>
        <dbReference type="SAM" id="MobiDB-lite"/>
    </source>
</evidence>